<protein>
    <submittedName>
        <fullName evidence="6">GMC family oxidoreductase N-terminal domain-containing protein</fullName>
    </submittedName>
</protein>
<evidence type="ECO:0000256" key="3">
    <source>
        <dbReference type="ARBA" id="ARBA00022827"/>
    </source>
</evidence>
<gene>
    <name evidence="6" type="ORF">OG863_05305</name>
</gene>
<dbReference type="InterPro" id="IPR003953">
    <property type="entry name" value="FAD-dep_OxRdtase_2_FAD-bd"/>
</dbReference>
<dbReference type="Pfam" id="PF00732">
    <property type="entry name" value="GMC_oxred_N"/>
    <property type="match status" value="1"/>
</dbReference>
<evidence type="ECO:0000256" key="4">
    <source>
        <dbReference type="ARBA" id="ARBA00023002"/>
    </source>
</evidence>
<dbReference type="PRINTS" id="PR00411">
    <property type="entry name" value="PNDRDTASEI"/>
</dbReference>
<comment type="similarity">
    <text evidence="1">Belongs to the GMC oxidoreductase family.</text>
</comment>
<dbReference type="EMBL" id="CP109106">
    <property type="protein sequence ID" value="WSB67421.1"/>
    <property type="molecule type" value="Genomic_DNA"/>
</dbReference>
<reference evidence="6 7" key="1">
    <citation type="submission" date="2022-10" db="EMBL/GenBank/DDBJ databases">
        <title>The complete genomes of actinobacterial strains from the NBC collection.</title>
        <authorList>
            <person name="Joergensen T.S."/>
            <person name="Alvarez Arevalo M."/>
            <person name="Sterndorff E.B."/>
            <person name="Faurdal D."/>
            <person name="Vuksanovic O."/>
            <person name="Mourched A.-S."/>
            <person name="Charusanti P."/>
            <person name="Shaw S."/>
            <person name="Blin K."/>
            <person name="Weber T."/>
        </authorList>
    </citation>
    <scope>NUCLEOTIDE SEQUENCE [LARGE SCALE GENOMIC DNA]</scope>
    <source>
        <strain evidence="6 7">NBC 01774</strain>
    </source>
</reference>
<keyword evidence="3" id="KW-0274">FAD</keyword>
<dbReference type="Pfam" id="PF05199">
    <property type="entry name" value="GMC_oxred_C"/>
    <property type="match status" value="1"/>
</dbReference>
<dbReference type="InterPro" id="IPR036188">
    <property type="entry name" value="FAD/NAD-bd_sf"/>
</dbReference>
<feature type="domain" description="Glucose-methanol-choline oxidoreductase N-terminal" evidence="5">
    <location>
        <begin position="385"/>
        <end position="399"/>
    </location>
</feature>
<keyword evidence="4" id="KW-0560">Oxidoreductase</keyword>
<evidence type="ECO:0000313" key="6">
    <source>
        <dbReference type="EMBL" id="WSB67421.1"/>
    </source>
</evidence>
<dbReference type="RefSeq" id="WP_326616720.1">
    <property type="nucleotide sequence ID" value="NZ_CP109106.1"/>
</dbReference>
<dbReference type="InterPro" id="IPR000172">
    <property type="entry name" value="GMC_OxRdtase_N"/>
</dbReference>
<dbReference type="Gene3D" id="3.50.50.60">
    <property type="entry name" value="FAD/NAD(P)-binding domain"/>
    <property type="match status" value="2"/>
</dbReference>
<proteinExistence type="inferred from homology"/>
<evidence type="ECO:0000256" key="1">
    <source>
        <dbReference type="ARBA" id="ARBA00010790"/>
    </source>
</evidence>
<dbReference type="Proteomes" id="UP001344251">
    <property type="component" value="Chromosome"/>
</dbReference>
<dbReference type="PROSITE" id="PS00624">
    <property type="entry name" value="GMC_OXRED_2"/>
    <property type="match status" value="1"/>
</dbReference>
<evidence type="ECO:0000313" key="7">
    <source>
        <dbReference type="Proteomes" id="UP001344251"/>
    </source>
</evidence>
<name>A0ABZ1FB80_9ACTN</name>
<dbReference type="PANTHER" id="PTHR46056:SF12">
    <property type="entry name" value="LONG-CHAIN-ALCOHOL OXIDASE"/>
    <property type="match status" value="1"/>
</dbReference>
<keyword evidence="2" id="KW-0285">Flavoprotein</keyword>
<organism evidence="6 7">
    <name type="scientific">Streptomyces decoyicus</name>
    <dbReference type="NCBI Taxonomy" id="249567"/>
    <lineage>
        <taxon>Bacteria</taxon>
        <taxon>Bacillati</taxon>
        <taxon>Actinomycetota</taxon>
        <taxon>Actinomycetes</taxon>
        <taxon>Kitasatosporales</taxon>
        <taxon>Streptomycetaceae</taxon>
        <taxon>Streptomyces</taxon>
    </lineage>
</organism>
<dbReference type="SUPFAM" id="SSF51905">
    <property type="entry name" value="FAD/NAD(P)-binding domain"/>
    <property type="match status" value="1"/>
</dbReference>
<dbReference type="Pfam" id="PF00890">
    <property type="entry name" value="FAD_binding_2"/>
    <property type="match status" value="1"/>
</dbReference>
<accession>A0ABZ1FB80</accession>
<keyword evidence="7" id="KW-1185">Reference proteome</keyword>
<dbReference type="InterPro" id="IPR007867">
    <property type="entry name" value="GMC_OxRtase_C"/>
</dbReference>
<sequence length="628" mass="64635">MSAAALVAALLADDGSARWPARVPRRLDEVLASMPAPARAGVRGAARAVDAYALARTGRPLAALGPAERDRLMTALAARPRLAPLLDLLKVPVLLAAGTERMLDDRVRARRGAGAGAGARGALPLAFAPPRDPPLDCTPARHWPARSTADAVVIGSGAGGAMAARALARAGLRTVVLEEGDHHTTASFGRRTPLERFADLYRDGGATVAAGRPPLLLPTGRAVGGTTLVNSGTCYRTPDHVLERWRTAFGLDLADGFAAHLDEAERTLGVATQPLDVLGNNGLLTLAGAERLGWRAAPLRRNAPGCQGSCQCVVGCPNGAKQSVQLSVLPDACAAGARIVTGARVRRILVDADRPGGPRAAGVSVQRPDGGDLEILSPLVVVAAGALQSPPLLRRSGLGAHPRLGRNLSVHPATSVAGRFAEPVTAWEGVLQSVGVEELHSAGILIEATATPPGMGSFVLPGVGRELRRELDAADRLATLGAMIADRPSGRVLGRDRTVLRYDLDPRDAGRLMTAVRAMGELLFAAGAQEVLTGIPTAPRARSLAGLSALLDGVSARRLHLSAFHPTGTVAAGSDPHRCPADGEGRLRGVHGVLIADGSLLPGCPEVNPQLSIMAAALGVAERAVGAG</sequence>
<evidence type="ECO:0000256" key="2">
    <source>
        <dbReference type="ARBA" id="ARBA00022630"/>
    </source>
</evidence>
<dbReference type="PANTHER" id="PTHR46056">
    <property type="entry name" value="LONG-CHAIN-ALCOHOL OXIDASE"/>
    <property type="match status" value="1"/>
</dbReference>
<evidence type="ECO:0000259" key="5">
    <source>
        <dbReference type="PROSITE" id="PS00624"/>
    </source>
</evidence>